<dbReference type="SUPFAM" id="SSF53927">
    <property type="entry name" value="Cytidine deaminase-like"/>
    <property type="match status" value="1"/>
</dbReference>
<sequence>MGRVTARARVVRIRGDHSDHRADTLVVEEPLELRLDGTSLMVTMRTPGHDIDLVHGILLSENVIADPDEIETVRYCAGTDDEGRNTYNVIDVASRRNSHIVDLSLVARSSPTTSACGVCGKASIDALATKARWPLADDAHTVTPQSLSAMSQRLRESQSTFATTGGAHGAALFDSAGRLVFAREDIGRHNAVDKVIGAAMREGLLPLSGHTLLVSSRASFELAQKAIVAGIPILAAVSAPSSLAVEVAREYGLTLVGFLRGDSMNVYSAEHRVITVDDDPPA</sequence>
<evidence type="ECO:0000256" key="1">
    <source>
        <dbReference type="ARBA" id="ARBA00022490"/>
    </source>
</evidence>
<comment type="function">
    <text evidence="3">Required for formate dehydrogenase (FDH) activity. Acts as a sulfur carrier protein that transfers sulfur from IscS to the molybdenum cofactor prior to its insertion into FDH.</text>
</comment>
<keyword evidence="5" id="KW-1185">Reference proteome</keyword>
<dbReference type="PIRSF" id="PIRSF015626">
    <property type="entry name" value="FdhD"/>
    <property type="match status" value="1"/>
</dbReference>
<dbReference type="Gene3D" id="3.40.140.10">
    <property type="entry name" value="Cytidine Deaminase, domain 2"/>
    <property type="match status" value="1"/>
</dbReference>
<dbReference type="NCBIfam" id="TIGR00129">
    <property type="entry name" value="fdhD_narQ"/>
    <property type="match status" value="1"/>
</dbReference>
<comment type="similarity">
    <text evidence="3">Belongs to the FdhD family.</text>
</comment>
<evidence type="ECO:0000256" key="3">
    <source>
        <dbReference type="HAMAP-Rule" id="MF_00187"/>
    </source>
</evidence>
<accession>A0A916T3M7</accession>
<dbReference type="GO" id="GO:0005737">
    <property type="term" value="C:cytoplasm"/>
    <property type="evidence" value="ECO:0007669"/>
    <property type="project" value="UniProtKB-SubCell"/>
</dbReference>
<dbReference type="Pfam" id="PF02634">
    <property type="entry name" value="FdhD-NarQ"/>
    <property type="match status" value="1"/>
</dbReference>
<feature type="active site" description="Cysteine persulfide intermediate" evidence="3">
    <location>
        <position position="116"/>
    </location>
</feature>
<dbReference type="EMBL" id="BMGC01000010">
    <property type="protein sequence ID" value="GGB30595.1"/>
    <property type="molecule type" value="Genomic_DNA"/>
</dbReference>
<reference evidence="4" key="1">
    <citation type="journal article" date="2014" name="Int. J. Syst. Evol. Microbiol.">
        <title>Complete genome sequence of Corynebacterium casei LMG S-19264T (=DSM 44701T), isolated from a smear-ripened cheese.</title>
        <authorList>
            <consortium name="US DOE Joint Genome Institute (JGI-PGF)"/>
            <person name="Walter F."/>
            <person name="Albersmeier A."/>
            <person name="Kalinowski J."/>
            <person name="Ruckert C."/>
        </authorList>
    </citation>
    <scope>NUCLEOTIDE SEQUENCE</scope>
    <source>
        <strain evidence="4">CGMCC 1.12827</strain>
    </source>
</reference>
<dbReference type="Gene3D" id="3.10.20.10">
    <property type="match status" value="1"/>
</dbReference>
<reference evidence="4" key="2">
    <citation type="submission" date="2020-09" db="EMBL/GenBank/DDBJ databases">
        <authorList>
            <person name="Sun Q."/>
            <person name="Zhou Y."/>
        </authorList>
    </citation>
    <scope>NUCLEOTIDE SEQUENCE</scope>
    <source>
        <strain evidence="4">CGMCC 1.12827</strain>
    </source>
</reference>
<comment type="caution">
    <text evidence="3">Lacks conserved residue(s) required for the propagation of feature annotation.</text>
</comment>
<dbReference type="Proteomes" id="UP000621454">
    <property type="component" value="Unassembled WGS sequence"/>
</dbReference>
<evidence type="ECO:0000313" key="4">
    <source>
        <dbReference type="EMBL" id="GGB30595.1"/>
    </source>
</evidence>
<gene>
    <name evidence="3 4" type="primary">fdhD</name>
    <name evidence="4" type="ORF">GCM10011489_18450</name>
</gene>
<dbReference type="GO" id="GO:0016783">
    <property type="term" value="F:sulfurtransferase activity"/>
    <property type="evidence" value="ECO:0007669"/>
    <property type="project" value="InterPro"/>
</dbReference>
<keyword evidence="2 3" id="KW-0501">Molybdenum cofactor biosynthesis</keyword>
<keyword evidence="1 3" id="KW-0963">Cytoplasm</keyword>
<dbReference type="PANTHER" id="PTHR30592:SF1">
    <property type="entry name" value="SULFUR CARRIER PROTEIN FDHD"/>
    <property type="match status" value="1"/>
</dbReference>
<protein>
    <recommendedName>
        <fullName evidence="3">Sulfur carrier protein FdhD</fullName>
    </recommendedName>
</protein>
<dbReference type="InterPro" id="IPR016193">
    <property type="entry name" value="Cytidine_deaminase-like"/>
</dbReference>
<dbReference type="NCBIfam" id="NF001943">
    <property type="entry name" value="PRK00724.1-2"/>
    <property type="match status" value="1"/>
</dbReference>
<evidence type="ECO:0000256" key="2">
    <source>
        <dbReference type="ARBA" id="ARBA00023150"/>
    </source>
</evidence>
<evidence type="ECO:0000313" key="5">
    <source>
        <dbReference type="Proteomes" id="UP000621454"/>
    </source>
</evidence>
<organism evidence="4 5">
    <name type="scientific">Gordonia jinhuaensis</name>
    <dbReference type="NCBI Taxonomy" id="1517702"/>
    <lineage>
        <taxon>Bacteria</taxon>
        <taxon>Bacillati</taxon>
        <taxon>Actinomycetota</taxon>
        <taxon>Actinomycetes</taxon>
        <taxon>Mycobacteriales</taxon>
        <taxon>Gordoniaceae</taxon>
        <taxon>Gordonia</taxon>
    </lineage>
</organism>
<dbReference type="RefSeq" id="WP_188586307.1">
    <property type="nucleotide sequence ID" value="NZ_BMGC01000010.1"/>
</dbReference>
<comment type="subcellular location">
    <subcellularLocation>
        <location evidence="3">Cytoplasm</location>
    </subcellularLocation>
</comment>
<dbReference type="HAMAP" id="MF_00187">
    <property type="entry name" value="FdhD"/>
    <property type="match status" value="1"/>
</dbReference>
<dbReference type="AlphaFoldDB" id="A0A916T3M7"/>
<proteinExistence type="inferred from homology"/>
<dbReference type="InterPro" id="IPR003786">
    <property type="entry name" value="FdhD"/>
</dbReference>
<dbReference type="GO" id="GO:0006777">
    <property type="term" value="P:Mo-molybdopterin cofactor biosynthetic process"/>
    <property type="evidence" value="ECO:0007669"/>
    <property type="project" value="UniProtKB-UniRule"/>
</dbReference>
<dbReference type="PANTHER" id="PTHR30592">
    <property type="entry name" value="FORMATE DEHYDROGENASE"/>
    <property type="match status" value="1"/>
</dbReference>
<dbReference type="GO" id="GO:0097163">
    <property type="term" value="F:sulfur carrier activity"/>
    <property type="evidence" value="ECO:0007669"/>
    <property type="project" value="UniProtKB-UniRule"/>
</dbReference>
<name>A0A916T3M7_9ACTN</name>
<comment type="caution">
    <text evidence="4">The sequence shown here is derived from an EMBL/GenBank/DDBJ whole genome shotgun (WGS) entry which is preliminary data.</text>
</comment>